<evidence type="ECO:0000313" key="7">
    <source>
        <dbReference type="Proteomes" id="UP001165383"/>
    </source>
</evidence>
<dbReference type="InterPro" id="IPR002781">
    <property type="entry name" value="TM_pro_TauE-like"/>
</dbReference>
<comment type="caution">
    <text evidence="6">The sequence shown here is derived from an EMBL/GenBank/DDBJ whole genome shotgun (WGS) entry which is preliminary data.</text>
</comment>
<comment type="subcellular location">
    <subcellularLocation>
        <location evidence="5">Cell membrane</location>
        <topology evidence="5">Multi-pass membrane protein</topology>
    </subcellularLocation>
    <subcellularLocation>
        <location evidence="1">Membrane</location>
        <topology evidence="1">Multi-pass membrane protein</topology>
    </subcellularLocation>
</comment>
<dbReference type="PANTHER" id="PTHR43701">
    <property type="entry name" value="MEMBRANE TRANSPORTER PROTEIN MJ0441-RELATED"/>
    <property type="match status" value="1"/>
</dbReference>
<feature type="transmembrane region" description="Helical" evidence="5">
    <location>
        <begin position="72"/>
        <end position="92"/>
    </location>
</feature>
<evidence type="ECO:0000256" key="1">
    <source>
        <dbReference type="ARBA" id="ARBA00004141"/>
    </source>
</evidence>
<evidence type="ECO:0000256" key="4">
    <source>
        <dbReference type="ARBA" id="ARBA00023136"/>
    </source>
</evidence>
<dbReference type="Pfam" id="PF01925">
    <property type="entry name" value="TauE"/>
    <property type="match status" value="1"/>
</dbReference>
<keyword evidence="4 5" id="KW-0472">Membrane</keyword>
<dbReference type="RefSeq" id="WP_249915108.1">
    <property type="nucleotide sequence ID" value="NZ_JAMGBB010000001.1"/>
</dbReference>
<keyword evidence="3 5" id="KW-1133">Transmembrane helix</keyword>
<keyword evidence="2 5" id="KW-0812">Transmembrane</keyword>
<keyword evidence="7" id="KW-1185">Reference proteome</keyword>
<dbReference type="InterPro" id="IPR051598">
    <property type="entry name" value="TSUP/Inactive_protease-like"/>
</dbReference>
<gene>
    <name evidence="6" type="ORF">LZ518_06015</name>
</gene>
<organism evidence="6 7">
    <name type="scientific">Sphingomonas brevis</name>
    <dbReference type="NCBI Taxonomy" id="2908206"/>
    <lineage>
        <taxon>Bacteria</taxon>
        <taxon>Pseudomonadati</taxon>
        <taxon>Pseudomonadota</taxon>
        <taxon>Alphaproteobacteria</taxon>
        <taxon>Sphingomonadales</taxon>
        <taxon>Sphingomonadaceae</taxon>
        <taxon>Sphingomonas</taxon>
    </lineage>
</organism>
<evidence type="ECO:0000256" key="2">
    <source>
        <dbReference type="ARBA" id="ARBA00022692"/>
    </source>
</evidence>
<feature type="transmembrane region" description="Helical" evidence="5">
    <location>
        <begin position="171"/>
        <end position="189"/>
    </location>
</feature>
<sequence length="246" mass="25126">MDHSTIVMIALLMALAAALYSTVGHGGASAYLAIMALFSVAPDTMRPTALALNLVVAGLGSWRYWRAGQTNLKLLLMFAATAVPAAFIGGGIKVPPDIYRPLVGALLWAAALRLFWHPSLLAGREPRPVSAAVALPVGALIGLLAGLTGTGGGIFLSPLIILFGWEDARKTSGVVAGFILLNSIAGLAGNVTSMQALPAELPILVAAVAVGGIVGTWLGAGRLPKPRLLQGLGLVLVIAGAKLIFA</sequence>
<feature type="transmembrane region" description="Helical" evidence="5">
    <location>
        <begin position="201"/>
        <end position="221"/>
    </location>
</feature>
<feature type="transmembrane region" description="Helical" evidence="5">
    <location>
        <begin position="137"/>
        <end position="165"/>
    </location>
</feature>
<reference evidence="6" key="1">
    <citation type="submission" date="2022-05" db="EMBL/GenBank/DDBJ databases">
        <authorList>
            <person name="Jo J.-H."/>
            <person name="Im W.-T."/>
        </authorList>
    </citation>
    <scope>NUCLEOTIDE SEQUENCE</scope>
    <source>
        <strain evidence="6">RB56-2</strain>
    </source>
</reference>
<evidence type="ECO:0000256" key="3">
    <source>
        <dbReference type="ARBA" id="ARBA00022989"/>
    </source>
</evidence>
<evidence type="ECO:0000256" key="5">
    <source>
        <dbReference type="RuleBase" id="RU363041"/>
    </source>
</evidence>
<feature type="transmembrane region" description="Helical" evidence="5">
    <location>
        <begin position="227"/>
        <end position="245"/>
    </location>
</feature>
<dbReference type="Proteomes" id="UP001165383">
    <property type="component" value="Unassembled WGS sequence"/>
</dbReference>
<proteinExistence type="inferred from homology"/>
<dbReference type="EMBL" id="JAMGBB010000001">
    <property type="protein sequence ID" value="MCL6740687.1"/>
    <property type="molecule type" value="Genomic_DNA"/>
</dbReference>
<comment type="similarity">
    <text evidence="5">Belongs to the 4-toluene sulfonate uptake permease (TSUP) (TC 2.A.102) family.</text>
</comment>
<protein>
    <recommendedName>
        <fullName evidence="5">Probable membrane transporter protein</fullName>
    </recommendedName>
</protein>
<dbReference type="PANTHER" id="PTHR43701:SF5">
    <property type="entry name" value="MEMBRANE TRANSPORTER PROTEIN-RELATED"/>
    <property type="match status" value="1"/>
</dbReference>
<accession>A0ABT0S8I3</accession>
<name>A0ABT0S8I3_9SPHN</name>
<feature type="transmembrane region" description="Helical" evidence="5">
    <location>
        <begin position="48"/>
        <end position="65"/>
    </location>
</feature>
<evidence type="ECO:0000313" key="6">
    <source>
        <dbReference type="EMBL" id="MCL6740687.1"/>
    </source>
</evidence>
<keyword evidence="5" id="KW-1003">Cell membrane</keyword>